<gene>
    <name evidence="1" type="ORF">SAMN05216506_113176</name>
</gene>
<name>A0ABY1E4J8_9PSEU</name>
<dbReference type="RefSeq" id="WP_218161706.1">
    <property type="nucleotide sequence ID" value="NZ_FOME01000013.1"/>
</dbReference>
<organism evidence="1 2">
    <name type="scientific">Saccharopolyspora kobensis</name>
    <dbReference type="NCBI Taxonomy" id="146035"/>
    <lineage>
        <taxon>Bacteria</taxon>
        <taxon>Bacillati</taxon>
        <taxon>Actinomycetota</taxon>
        <taxon>Actinomycetes</taxon>
        <taxon>Pseudonocardiales</taxon>
        <taxon>Pseudonocardiaceae</taxon>
        <taxon>Saccharopolyspora</taxon>
    </lineage>
</organism>
<comment type="caution">
    <text evidence="1">The sequence shown here is derived from an EMBL/GenBank/DDBJ whole genome shotgun (WGS) entry which is preliminary data.</text>
</comment>
<proteinExistence type="predicted"/>
<protein>
    <submittedName>
        <fullName evidence="1">Uncharacterized protein</fullName>
    </submittedName>
</protein>
<keyword evidence="2" id="KW-1185">Reference proteome</keyword>
<evidence type="ECO:0000313" key="2">
    <source>
        <dbReference type="Proteomes" id="UP000199690"/>
    </source>
</evidence>
<sequence length="55" mass="5610">MSAATVLRCDAEACTASVEGGAGEAWWVNLRAESEGWVTGDAGDFCPAHLRGGVA</sequence>
<dbReference type="Proteomes" id="UP000199690">
    <property type="component" value="Unassembled WGS sequence"/>
</dbReference>
<reference evidence="1 2" key="1">
    <citation type="submission" date="2016-10" db="EMBL/GenBank/DDBJ databases">
        <authorList>
            <person name="Varghese N."/>
            <person name="Submissions S."/>
        </authorList>
    </citation>
    <scope>NUCLEOTIDE SEQUENCE [LARGE SCALE GENOMIC DNA]</scope>
    <source>
        <strain evidence="1 2">CGMCC 4.3529</strain>
    </source>
</reference>
<accession>A0ABY1E4J8</accession>
<dbReference type="EMBL" id="FOME01000013">
    <property type="protein sequence ID" value="SFE69540.1"/>
    <property type="molecule type" value="Genomic_DNA"/>
</dbReference>
<evidence type="ECO:0000313" key="1">
    <source>
        <dbReference type="EMBL" id="SFE69540.1"/>
    </source>
</evidence>